<dbReference type="EMBL" id="GGEC01006325">
    <property type="protein sequence ID" value="MBW86808.1"/>
    <property type="molecule type" value="Transcribed_RNA"/>
</dbReference>
<protein>
    <submittedName>
        <fullName evidence="1">Uncharacterized protein</fullName>
    </submittedName>
</protein>
<name>A0A2P2J002_RHIMU</name>
<dbReference type="AlphaFoldDB" id="A0A2P2J002"/>
<reference evidence="1" key="1">
    <citation type="submission" date="2018-02" db="EMBL/GenBank/DDBJ databases">
        <title>Rhizophora mucronata_Transcriptome.</title>
        <authorList>
            <person name="Meera S.P."/>
            <person name="Sreeshan A."/>
            <person name="Augustine A."/>
        </authorList>
    </citation>
    <scope>NUCLEOTIDE SEQUENCE</scope>
    <source>
        <tissue evidence="1">Leaf</tissue>
    </source>
</reference>
<evidence type="ECO:0000313" key="1">
    <source>
        <dbReference type="EMBL" id="MBW86808.1"/>
    </source>
</evidence>
<accession>A0A2P2J002</accession>
<sequence>MSQYLKNFISPQMRGFHRQVQLLICLISCH</sequence>
<proteinExistence type="predicted"/>
<organism evidence="1">
    <name type="scientific">Rhizophora mucronata</name>
    <name type="common">Asiatic mangrove</name>
    <dbReference type="NCBI Taxonomy" id="61149"/>
    <lineage>
        <taxon>Eukaryota</taxon>
        <taxon>Viridiplantae</taxon>
        <taxon>Streptophyta</taxon>
        <taxon>Embryophyta</taxon>
        <taxon>Tracheophyta</taxon>
        <taxon>Spermatophyta</taxon>
        <taxon>Magnoliopsida</taxon>
        <taxon>eudicotyledons</taxon>
        <taxon>Gunneridae</taxon>
        <taxon>Pentapetalae</taxon>
        <taxon>rosids</taxon>
        <taxon>fabids</taxon>
        <taxon>Malpighiales</taxon>
        <taxon>Rhizophoraceae</taxon>
        <taxon>Rhizophora</taxon>
    </lineage>
</organism>